<keyword evidence="3" id="KW-1185">Reference proteome</keyword>
<evidence type="ECO:0000313" key="3">
    <source>
        <dbReference type="Proteomes" id="UP001209878"/>
    </source>
</evidence>
<dbReference type="AlphaFoldDB" id="A0AAD9L5U2"/>
<name>A0AAD9L5U2_RIDPI</name>
<accession>A0AAD9L5U2</accession>
<evidence type="ECO:0000313" key="2">
    <source>
        <dbReference type="EMBL" id="KAK2183717.1"/>
    </source>
</evidence>
<sequence>MKAMGAQTIFAADVGSQDEVDLTNYGDNLSGWWLLWKKWNPWTASVRVPNMAEIQSRLAYVSCVQQLDQVKNSGYAEYMRPPIDKYRTLQFAAFDDIHDAGYNHAKALFESWSKKGLIDQIFKEKSAVDITPQTQKPVVPAEADFTDLAELISRIQDPDEELPFKYQALLTDDEDEEEERLSVISEPPILADLGTPNMKRRDRPYSEGASPCTTPSDEVTPS</sequence>
<feature type="region of interest" description="Disordered" evidence="1">
    <location>
        <begin position="173"/>
        <end position="222"/>
    </location>
</feature>
<organism evidence="2 3">
    <name type="scientific">Ridgeia piscesae</name>
    <name type="common">Tubeworm</name>
    <dbReference type="NCBI Taxonomy" id="27915"/>
    <lineage>
        <taxon>Eukaryota</taxon>
        <taxon>Metazoa</taxon>
        <taxon>Spiralia</taxon>
        <taxon>Lophotrochozoa</taxon>
        <taxon>Annelida</taxon>
        <taxon>Polychaeta</taxon>
        <taxon>Sedentaria</taxon>
        <taxon>Canalipalpata</taxon>
        <taxon>Sabellida</taxon>
        <taxon>Siboglinidae</taxon>
        <taxon>Ridgeia</taxon>
    </lineage>
</organism>
<dbReference type="PANTHER" id="PTHR14226">
    <property type="entry name" value="NEUROPATHY TARGET ESTERASE/SWISS CHEESE D.MELANOGASTER"/>
    <property type="match status" value="1"/>
</dbReference>
<protein>
    <submittedName>
        <fullName evidence="2">Uncharacterized protein</fullName>
    </submittedName>
</protein>
<dbReference type="Proteomes" id="UP001209878">
    <property type="component" value="Unassembled WGS sequence"/>
</dbReference>
<dbReference type="EMBL" id="JAODUO010000298">
    <property type="protein sequence ID" value="KAK2183717.1"/>
    <property type="molecule type" value="Genomic_DNA"/>
</dbReference>
<dbReference type="GO" id="GO:0004622">
    <property type="term" value="F:phosphatidylcholine lysophospholipase activity"/>
    <property type="evidence" value="ECO:0007669"/>
    <property type="project" value="TreeGrafter"/>
</dbReference>
<comment type="caution">
    <text evidence="2">The sequence shown here is derived from an EMBL/GenBank/DDBJ whole genome shotgun (WGS) entry which is preliminary data.</text>
</comment>
<evidence type="ECO:0000256" key="1">
    <source>
        <dbReference type="SAM" id="MobiDB-lite"/>
    </source>
</evidence>
<gene>
    <name evidence="2" type="ORF">NP493_298g00032</name>
</gene>
<proteinExistence type="predicted"/>
<dbReference type="GO" id="GO:0005783">
    <property type="term" value="C:endoplasmic reticulum"/>
    <property type="evidence" value="ECO:0007669"/>
    <property type="project" value="TreeGrafter"/>
</dbReference>
<feature type="compositionally biased region" description="Polar residues" evidence="1">
    <location>
        <begin position="211"/>
        <end position="222"/>
    </location>
</feature>
<dbReference type="InterPro" id="IPR050301">
    <property type="entry name" value="NTE"/>
</dbReference>
<reference evidence="2" key="1">
    <citation type="journal article" date="2023" name="Mol. Biol. Evol.">
        <title>Third-Generation Sequencing Reveals the Adaptive Role of the Epigenome in Three Deep-Sea Polychaetes.</title>
        <authorList>
            <person name="Perez M."/>
            <person name="Aroh O."/>
            <person name="Sun Y."/>
            <person name="Lan Y."/>
            <person name="Juniper S.K."/>
            <person name="Young C.R."/>
            <person name="Angers B."/>
            <person name="Qian P.Y."/>
        </authorList>
    </citation>
    <scope>NUCLEOTIDE SEQUENCE</scope>
    <source>
        <strain evidence="2">R07B-5</strain>
    </source>
</reference>
<dbReference type="PANTHER" id="PTHR14226:SF29">
    <property type="entry name" value="NEUROPATHY TARGET ESTERASE SWS"/>
    <property type="match status" value="1"/>
</dbReference>